<feature type="active site" description="Nucleophile" evidence="9">
    <location>
        <position position="635"/>
    </location>
</feature>
<dbReference type="EMBL" id="VWKB01000004">
    <property type="protein sequence ID" value="KAA4103492.1"/>
    <property type="molecule type" value="Genomic_DNA"/>
</dbReference>
<accession>A0A139L8F0</accession>
<dbReference type="PROSITE" id="PS51760">
    <property type="entry name" value="GH10_2"/>
    <property type="match status" value="1"/>
</dbReference>
<keyword evidence="7 10" id="KW-0326">Glycosidase</keyword>
<organism evidence="14 16">
    <name type="scientific">Bacteroides ovatus</name>
    <dbReference type="NCBI Taxonomy" id="28116"/>
    <lineage>
        <taxon>Bacteria</taxon>
        <taxon>Pseudomonadati</taxon>
        <taxon>Bacteroidota</taxon>
        <taxon>Bacteroidia</taxon>
        <taxon>Bacteroidales</taxon>
        <taxon>Bacteroidaceae</taxon>
        <taxon>Bacteroides</taxon>
    </lineage>
</organism>
<comment type="catalytic activity">
    <reaction evidence="1 10">
        <text>Endohydrolysis of (1-&gt;4)-beta-D-xylosidic linkages in xylans.</text>
        <dbReference type="EC" id="3.2.1.8"/>
    </reaction>
</comment>
<comment type="caution">
    <text evidence="14">The sequence shown here is derived from an EMBL/GenBank/DDBJ whole genome shotgun (WGS) entry which is preliminary data.</text>
</comment>
<proteinExistence type="inferred from homology"/>
<dbReference type="Gene3D" id="2.60.120.260">
    <property type="entry name" value="Galactose-binding domain-like"/>
    <property type="match status" value="2"/>
</dbReference>
<evidence type="ECO:0000256" key="10">
    <source>
        <dbReference type="RuleBase" id="RU361174"/>
    </source>
</evidence>
<evidence type="ECO:0000256" key="7">
    <source>
        <dbReference type="ARBA" id="ARBA00023295"/>
    </source>
</evidence>
<evidence type="ECO:0000313" key="15">
    <source>
        <dbReference type="Proteomes" id="UP000473905"/>
    </source>
</evidence>
<evidence type="ECO:0000259" key="12">
    <source>
        <dbReference type="PROSITE" id="PS51760"/>
    </source>
</evidence>
<evidence type="ECO:0000313" key="16">
    <source>
        <dbReference type="Proteomes" id="UP001219389"/>
    </source>
</evidence>
<dbReference type="InterPro" id="IPR008979">
    <property type="entry name" value="Galactose-bd-like_sf"/>
</dbReference>
<evidence type="ECO:0000256" key="3">
    <source>
        <dbReference type="ARBA" id="ARBA00022651"/>
    </source>
</evidence>
<dbReference type="Proteomes" id="UP001219389">
    <property type="component" value="Unassembled WGS sequence"/>
</dbReference>
<dbReference type="Proteomes" id="UP000473905">
    <property type="component" value="Unassembled WGS sequence"/>
</dbReference>
<keyword evidence="8 10" id="KW-0624">Polysaccharide degradation</keyword>
<keyword evidence="3" id="KW-0858">Xylan degradation</keyword>
<evidence type="ECO:0000256" key="4">
    <source>
        <dbReference type="ARBA" id="ARBA00022729"/>
    </source>
</evidence>
<dbReference type="SUPFAM" id="SSF49785">
    <property type="entry name" value="Galactose-binding domain-like"/>
    <property type="match status" value="2"/>
</dbReference>
<keyword evidence="4 11" id="KW-0732">Signal</keyword>
<keyword evidence="6 10" id="KW-0119">Carbohydrate metabolism</keyword>
<dbReference type="AlphaFoldDB" id="A0A139L8F0"/>
<dbReference type="InterPro" id="IPR017853">
    <property type="entry name" value="GH"/>
</dbReference>
<feature type="chain" id="PRO_5014531308" description="Beta-xylanase" evidence="11">
    <location>
        <begin position="22"/>
        <end position="732"/>
    </location>
</feature>
<comment type="similarity">
    <text evidence="2 10">Belongs to the glycosyl hydrolase 10 (cellulase F) family.</text>
</comment>
<dbReference type="EMBL" id="JAQNZF010000005">
    <property type="protein sequence ID" value="MDC2741672.1"/>
    <property type="molecule type" value="Genomic_DNA"/>
</dbReference>
<evidence type="ECO:0000313" key="13">
    <source>
        <dbReference type="EMBL" id="KAA4103492.1"/>
    </source>
</evidence>
<dbReference type="PANTHER" id="PTHR31490:SF88">
    <property type="entry name" value="BETA-XYLANASE"/>
    <property type="match status" value="1"/>
</dbReference>
<dbReference type="InterPro" id="IPR044846">
    <property type="entry name" value="GH10"/>
</dbReference>
<dbReference type="InterPro" id="IPR001000">
    <property type="entry name" value="GH10_dom"/>
</dbReference>
<evidence type="ECO:0000256" key="8">
    <source>
        <dbReference type="ARBA" id="ARBA00023326"/>
    </source>
</evidence>
<dbReference type="Pfam" id="PF00331">
    <property type="entry name" value="Glyco_hydro_10"/>
    <property type="match status" value="2"/>
</dbReference>
<evidence type="ECO:0000256" key="2">
    <source>
        <dbReference type="ARBA" id="ARBA00007495"/>
    </source>
</evidence>
<evidence type="ECO:0000256" key="11">
    <source>
        <dbReference type="SAM" id="SignalP"/>
    </source>
</evidence>
<reference evidence="14" key="2">
    <citation type="submission" date="2022-10" db="EMBL/GenBank/DDBJ databases">
        <title>Human gut microbiome strain richness.</title>
        <authorList>
            <person name="Chen-Liaw A."/>
        </authorList>
    </citation>
    <scope>NUCLEOTIDE SEQUENCE</scope>
    <source>
        <strain evidence="14">BSD2780120875st1_E1_BSD2780120875_150330</strain>
    </source>
</reference>
<keyword evidence="5 10" id="KW-0378">Hydrolase</keyword>
<dbReference type="PROSITE" id="PS51257">
    <property type="entry name" value="PROKAR_LIPOPROTEIN"/>
    <property type="match status" value="1"/>
</dbReference>
<dbReference type="GO" id="GO:0045493">
    <property type="term" value="P:xylan catabolic process"/>
    <property type="evidence" value="ECO:0007669"/>
    <property type="project" value="UniProtKB-KW"/>
</dbReference>
<sequence length="732" mass="82283">MKYYNRILLLAMVAGITVSCADALFADYKTEKPESLKKYEYLNEYGDLKTYIDRISHPDFKLGTGVTVSDFLKQDLVYTLTVNNYDDVTAGNAMKYSSCVDAKGNMDFGTVKKFVKTAKETGISIYGHTLCWHSQQQNAYLNGLIADKEPEPVPGSSEIALHIKTSKPQANVWDWELYYDLDEALIANQEYTISVRMKASSAITFPFWPGKKDGTDTQYGAGTFSAGEQWSTNTFTFTPSADIDRLRFCFGLFGGDLYFDDLTLTASGSDRNLIMNSTFEESKDLSRWSKASWIDFAYGIEEVQESGSVLTNVYILEDDFSSGTAMMGWGNNSTRQVIDGVHQMTNPSEVNSWEAQAGYDFSAPLTEGTTYFLKMKIKGSVAGSIGAVFQKPDGFAGRGDFPSIPITTEWEEVTVFTNCTGDAATRILFNYGKYAGTIYIDDLSIYWQKSGNTIPLTPEEKEEILTNELERWIKGMLESCGGYVKAWDVVNEPISGKDSDGDGYYDLQSASQTDDNGVSGENFYWQDYLGDDYARIPIKFARKYFAESGGNPDELKLFINDYNLESDWDQNKKLKSLIHWIERWESDGETKVDGIGTQMHVSYYMNPATQASKENAIINMFTLLASTGKLIKITELDMGIVDAAGETILTENLTDEMQQNMSDFYQFIIEKYFEIIPVAQQYGITHWSPTDSPSENSFWRKGQPIGLWDLNYNRKPVYVGFLEGLRNGTASK</sequence>
<evidence type="ECO:0000313" key="14">
    <source>
        <dbReference type="EMBL" id="MDC2741672.1"/>
    </source>
</evidence>
<dbReference type="SUPFAM" id="SSF51445">
    <property type="entry name" value="(Trans)glycosidases"/>
    <property type="match status" value="1"/>
</dbReference>
<dbReference type="GO" id="GO:0031176">
    <property type="term" value="F:endo-1,4-beta-xylanase activity"/>
    <property type="evidence" value="ECO:0007669"/>
    <property type="project" value="UniProtKB-EC"/>
</dbReference>
<evidence type="ECO:0000256" key="9">
    <source>
        <dbReference type="PROSITE-ProRule" id="PRU10061"/>
    </source>
</evidence>
<name>A0A139L8F0_BACOV</name>
<feature type="domain" description="GH10" evidence="12">
    <location>
        <begin position="54"/>
        <end position="724"/>
    </location>
</feature>
<evidence type="ECO:0000256" key="1">
    <source>
        <dbReference type="ARBA" id="ARBA00000681"/>
    </source>
</evidence>
<dbReference type="Gene3D" id="3.20.20.80">
    <property type="entry name" value="Glycosidases"/>
    <property type="match status" value="2"/>
</dbReference>
<feature type="signal peptide" evidence="11">
    <location>
        <begin position="1"/>
        <end position="21"/>
    </location>
</feature>
<reference evidence="13 15" key="1">
    <citation type="journal article" date="2019" name="Nat. Med.">
        <title>A library of human gut bacterial isolates paired with longitudinal multiomics data enables mechanistic microbiome research.</title>
        <authorList>
            <person name="Poyet M."/>
            <person name="Groussin M."/>
            <person name="Gibbons S.M."/>
            <person name="Avila-Pacheco J."/>
            <person name="Jiang X."/>
            <person name="Kearney S.M."/>
            <person name="Perrotta A.R."/>
            <person name="Berdy B."/>
            <person name="Zhao S."/>
            <person name="Lieberman T.D."/>
            <person name="Swanson P.K."/>
            <person name="Smith M."/>
            <person name="Roesemann S."/>
            <person name="Alexander J.E."/>
            <person name="Rich S.A."/>
            <person name="Livny J."/>
            <person name="Vlamakis H."/>
            <person name="Clish C."/>
            <person name="Bullock K."/>
            <person name="Deik A."/>
            <person name="Scott J."/>
            <person name="Pierce K.A."/>
            <person name="Xavier R.J."/>
            <person name="Alm E.J."/>
        </authorList>
    </citation>
    <scope>NUCLEOTIDE SEQUENCE [LARGE SCALE GENOMIC DNA]</scope>
    <source>
        <strain evidence="13 15">BIOML-A134</strain>
    </source>
</reference>
<dbReference type="EC" id="3.2.1.8" evidence="10"/>
<dbReference type="PRINTS" id="PR00134">
    <property type="entry name" value="GLHYDRLASE10"/>
</dbReference>
<keyword evidence="15" id="KW-1185">Reference proteome</keyword>
<dbReference type="PANTHER" id="PTHR31490">
    <property type="entry name" value="GLYCOSYL HYDROLASE"/>
    <property type="match status" value="1"/>
</dbReference>
<dbReference type="RefSeq" id="WP_004324537.1">
    <property type="nucleotide sequence ID" value="NZ_CAAKNR010000143.1"/>
</dbReference>
<evidence type="ECO:0000256" key="6">
    <source>
        <dbReference type="ARBA" id="ARBA00023277"/>
    </source>
</evidence>
<dbReference type="PROSITE" id="PS00591">
    <property type="entry name" value="GH10_1"/>
    <property type="match status" value="1"/>
</dbReference>
<dbReference type="SMR" id="A0A139L8F0"/>
<gene>
    <name evidence="13" type="ORF">F3D66_03900</name>
    <name evidence="14" type="ORF">PO382_05485</name>
</gene>
<protein>
    <recommendedName>
        <fullName evidence="10">Beta-xylanase</fullName>
        <ecNumber evidence="10">3.2.1.8</ecNumber>
    </recommendedName>
</protein>
<dbReference type="SMART" id="SM00633">
    <property type="entry name" value="Glyco_10"/>
    <property type="match status" value="1"/>
</dbReference>
<evidence type="ECO:0000256" key="5">
    <source>
        <dbReference type="ARBA" id="ARBA00022801"/>
    </source>
</evidence>
<dbReference type="InterPro" id="IPR031158">
    <property type="entry name" value="GH10_AS"/>
</dbReference>